<comment type="similarity">
    <text evidence="2 7">Belongs to the UPF0056 (MarC) family.</text>
</comment>
<keyword evidence="5 7" id="KW-1133">Transmembrane helix</keyword>
<name>A0A562RII2_9BACT</name>
<dbReference type="NCBIfam" id="TIGR00427">
    <property type="entry name" value="NAAT family transporter"/>
    <property type="match status" value="1"/>
</dbReference>
<dbReference type="Proteomes" id="UP000318307">
    <property type="component" value="Unassembled WGS sequence"/>
</dbReference>
<accession>A0A562RII2</accession>
<dbReference type="Pfam" id="PF01914">
    <property type="entry name" value="MarC"/>
    <property type="match status" value="1"/>
</dbReference>
<dbReference type="PANTHER" id="PTHR33508:SF1">
    <property type="entry name" value="UPF0056 MEMBRANE PROTEIN YHCE"/>
    <property type="match status" value="1"/>
</dbReference>
<feature type="transmembrane region" description="Helical" evidence="7">
    <location>
        <begin position="44"/>
        <end position="66"/>
    </location>
</feature>
<evidence type="ECO:0000313" key="9">
    <source>
        <dbReference type="Proteomes" id="UP000318307"/>
    </source>
</evidence>
<evidence type="ECO:0000256" key="6">
    <source>
        <dbReference type="ARBA" id="ARBA00023136"/>
    </source>
</evidence>
<feature type="transmembrane region" description="Helical" evidence="7">
    <location>
        <begin position="12"/>
        <end position="32"/>
    </location>
</feature>
<comment type="caution">
    <text evidence="8">The sequence shown here is derived from an EMBL/GenBank/DDBJ whole genome shotgun (WGS) entry which is preliminary data.</text>
</comment>
<evidence type="ECO:0000256" key="7">
    <source>
        <dbReference type="RuleBase" id="RU362048"/>
    </source>
</evidence>
<protein>
    <recommendedName>
        <fullName evidence="7">UPF0056 membrane protein</fullName>
    </recommendedName>
</protein>
<organism evidence="8 9">
    <name type="scientific">Desulfobotulus alkaliphilus</name>
    <dbReference type="NCBI Taxonomy" id="622671"/>
    <lineage>
        <taxon>Bacteria</taxon>
        <taxon>Pseudomonadati</taxon>
        <taxon>Thermodesulfobacteriota</taxon>
        <taxon>Desulfobacteria</taxon>
        <taxon>Desulfobacterales</taxon>
        <taxon>Desulfobacteraceae</taxon>
        <taxon>Desulfobotulus</taxon>
    </lineage>
</organism>
<evidence type="ECO:0000313" key="8">
    <source>
        <dbReference type="EMBL" id="TWI68887.1"/>
    </source>
</evidence>
<evidence type="ECO:0000256" key="4">
    <source>
        <dbReference type="ARBA" id="ARBA00022692"/>
    </source>
</evidence>
<feature type="transmembrane region" description="Helical" evidence="7">
    <location>
        <begin position="72"/>
        <end position="89"/>
    </location>
</feature>
<dbReference type="InterPro" id="IPR002771">
    <property type="entry name" value="Multi_antbiot-R_MarC"/>
</dbReference>
<keyword evidence="3" id="KW-1003">Cell membrane</keyword>
<comment type="subcellular location">
    <subcellularLocation>
        <location evidence="1 7">Cell membrane</location>
        <topology evidence="1 7">Multi-pass membrane protein</topology>
    </subcellularLocation>
</comment>
<dbReference type="GO" id="GO:0005886">
    <property type="term" value="C:plasma membrane"/>
    <property type="evidence" value="ECO:0007669"/>
    <property type="project" value="UniProtKB-SubCell"/>
</dbReference>
<keyword evidence="4 7" id="KW-0812">Transmembrane</keyword>
<keyword evidence="6 7" id="KW-0472">Membrane</keyword>
<evidence type="ECO:0000256" key="1">
    <source>
        <dbReference type="ARBA" id="ARBA00004651"/>
    </source>
</evidence>
<dbReference type="PANTHER" id="PTHR33508">
    <property type="entry name" value="UPF0056 MEMBRANE PROTEIN YHCE"/>
    <property type="match status" value="1"/>
</dbReference>
<sequence>MLQTFVHLYLKIFLLLTPFFVLSVFLSMTAGMGKSERRKIASKVTIAVLVASFVLFFFGHYIFLVFGITIDAFRIGAGAILFLSAVTLVRGPAPGTPSPVNEGDFSVVPLAIPITVGPGTIGALLVMGTGYETLTEKVTACMSLTAAALSVGALLWSAGGVERILGRLGLSILTKLTGLFVASIAAQIIFTGIRNFLGPLP</sequence>
<evidence type="ECO:0000256" key="2">
    <source>
        <dbReference type="ARBA" id="ARBA00009784"/>
    </source>
</evidence>
<dbReference type="RefSeq" id="WP_144685471.1">
    <property type="nucleotide sequence ID" value="NZ_VLLC01000019.1"/>
</dbReference>
<feature type="transmembrane region" description="Helical" evidence="7">
    <location>
        <begin position="168"/>
        <end position="193"/>
    </location>
</feature>
<evidence type="ECO:0000256" key="5">
    <source>
        <dbReference type="ARBA" id="ARBA00022989"/>
    </source>
</evidence>
<dbReference type="EMBL" id="VLLC01000019">
    <property type="protein sequence ID" value="TWI68887.1"/>
    <property type="molecule type" value="Genomic_DNA"/>
</dbReference>
<feature type="transmembrane region" description="Helical" evidence="7">
    <location>
        <begin position="137"/>
        <end position="156"/>
    </location>
</feature>
<gene>
    <name evidence="8" type="ORF">LZ24_02358</name>
</gene>
<keyword evidence="9" id="KW-1185">Reference proteome</keyword>
<dbReference type="OrthoDB" id="21094at2"/>
<evidence type="ECO:0000256" key="3">
    <source>
        <dbReference type="ARBA" id="ARBA00022475"/>
    </source>
</evidence>
<reference evidence="8 9" key="1">
    <citation type="submission" date="2019-07" db="EMBL/GenBank/DDBJ databases">
        <title>Genome sequencing of 100 strains of the haloalkaliphilic chemolithoautotrophic sulfur-oxidizing bacterium Thioalkalivibrio.</title>
        <authorList>
            <person name="Muyzer G."/>
        </authorList>
    </citation>
    <scope>NUCLEOTIDE SEQUENCE [LARGE SCALE GENOMIC DNA]</scope>
    <source>
        <strain evidence="8 9">ASO4-4</strain>
    </source>
</reference>
<feature type="transmembrane region" description="Helical" evidence="7">
    <location>
        <begin position="110"/>
        <end position="131"/>
    </location>
</feature>
<dbReference type="AlphaFoldDB" id="A0A562RII2"/>
<proteinExistence type="inferred from homology"/>